<evidence type="ECO:0000313" key="3">
    <source>
        <dbReference type="Proteomes" id="UP000195326"/>
    </source>
</evidence>
<evidence type="ECO:0000313" key="2">
    <source>
        <dbReference type="EMBL" id="OUP59631.1"/>
    </source>
</evidence>
<dbReference type="EMBL" id="NFKL01000005">
    <property type="protein sequence ID" value="OUP59631.1"/>
    <property type="molecule type" value="Genomic_DNA"/>
</dbReference>
<evidence type="ECO:0000256" key="1">
    <source>
        <dbReference type="SAM" id="Phobius"/>
    </source>
</evidence>
<keyword evidence="1" id="KW-1133">Transmembrane helix</keyword>
<gene>
    <name evidence="2" type="ORF">B5F15_04215</name>
</gene>
<accession>A0A1Y4LX49</accession>
<comment type="caution">
    <text evidence="2">The sequence shown here is derived from an EMBL/GenBank/DDBJ whole genome shotgun (WGS) entry which is preliminary data.</text>
</comment>
<name>A0A1Y4LX49_9FIRM</name>
<dbReference type="Proteomes" id="UP000195326">
    <property type="component" value="Unassembled WGS sequence"/>
</dbReference>
<dbReference type="STRING" id="501571.GCA_900143195_00080"/>
<proteinExistence type="predicted"/>
<sequence length="171" mass="18843">MDERKGLSAKNILVIVIVLILFVGGFFVTSHLTGSVKLSTSEDLTAALQQAVMSEQAPEVYKTDLTDRCLAVLFDAGDQKNDLVLFVPDWLFPDRWCYLDAMQSEDDVAVYHTRVGTEEEPKTLVVVFGQSDHDVTVTAGDHQETISPDKNGIVLKQFRVAGNVTPVLTES</sequence>
<organism evidence="2 3">
    <name type="scientific">Butyricicoccus pullicaecorum</name>
    <dbReference type="NCBI Taxonomy" id="501571"/>
    <lineage>
        <taxon>Bacteria</taxon>
        <taxon>Bacillati</taxon>
        <taxon>Bacillota</taxon>
        <taxon>Clostridia</taxon>
        <taxon>Eubacteriales</taxon>
        <taxon>Butyricicoccaceae</taxon>
        <taxon>Butyricicoccus</taxon>
    </lineage>
</organism>
<reference evidence="3" key="1">
    <citation type="submission" date="2017-04" db="EMBL/GenBank/DDBJ databases">
        <title>Function of individual gut microbiota members based on whole genome sequencing of pure cultures obtained from chicken caecum.</title>
        <authorList>
            <person name="Medvecky M."/>
            <person name="Cejkova D."/>
            <person name="Polansky O."/>
            <person name="Karasova D."/>
            <person name="Kubasova T."/>
            <person name="Cizek A."/>
            <person name="Rychlik I."/>
        </authorList>
    </citation>
    <scope>NUCLEOTIDE SEQUENCE [LARGE SCALE GENOMIC DNA]</scope>
    <source>
        <strain evidence="3">An179</strain>
    </source>
</reference>
<evidence type="ECO:0008006" key="4">
    <source>
        <dbReference type="Google" id="ProtNLM"/>
    </source>
</evidence>
<protein>
    <recommendedName>
        <fullName evidence="4">DUF4860 domain-containing protein</fullName>
    </recommendedName>
</protein>
<feature type="transmembrane region" description="Helical" evidence="1">
    <location>
        <begin position="12"/>
        <end position="32"/>
    </location>
</feature>
<keyword evidence="1" id="KW-0472">Membrane</keyword>
<dbReference type="RefSeq" id="WP_087414463.1">
    <property type="nucleotide sequence ID" value="NZ_NFKL01000005.1"/>
</dbReference>
<dbReference type="AlphaFoldDB" id="A0A1Y4LX49"/>
<keyword evidence="1" id="KW-0812">Transmembrane</keyword>